<keyword evidence="6" id="KW-0408">Iron</keyword>
<evidence type="ECO:0000259" key="8">
    <source>
        <dbReference type="Pfam" id="PF02668"/>
    </source>
</evidence>
<dbReference type="InterPro" id="IPR051323">
    <property type="entry name" value="AtsK-like"/>
</dbReference>
<dbReference type="AlphaFoldDB" id="A0A1K2HDY5"/>
<accession>A0A1K2HDY5</accession>
<dbReference type="Pfam" id="PF02668">
    <property type="entry name" value="TauD"/>
    <property type="match status" value="1"/>
</dbReference>
<dbReference type="SUPFAM" id="SSF51197">
    <property type="entry name" value="Clavaminate synthase-like"/>
    <property type="match status" value="1"/>
</dbReference>
<gene>
    <name evidence="9" type="ORF">SAMN02745887_01284</name>
</gene>
<sequence length="311" mass="34178">MSQISIHPIAGRIGAEIRGVELGTELSAENLAAIQAALLQHKVVFFRGQHHLDDARQQAFARRLGQPVAHPTVATVGGTDYVLELDSQRGGRANSWHTDVTFVDAYPKASILRAITVPAAGGDTVWANTHTAYLDLPEPLRALADTLWAEHSNEYDYASYKANVSAEQLRRNREEFTATVYQTEHPVVHVHPETGERHLLLGHFVQKLIGLSQADSQQLFSVLQGHVTRLENTVRWHWQAGDVAIWDNRATQHYAINDYGDARRVMHRVTVAGGKAVGLDGRQSRTRSKQAKATTAANSPQADSPSAARAA</sequence>
<comment type="similarity">
    <text evidence="2">Belongs to the TfdA dioxygenase family.</text>
</comment>
<evidence type="ECO:0000256" key="2">
    <source>
        <dbReference type="ARBA" id="ARBA00005896"/>
    </source>
</evidence>
<feature type="compositionally biased region" description="Polar residues" evidence="7">
    <location>
        <begin position="291"/>
        <end position="304"/>
    </location>
</feature>
<dbReference type="GO" id="GO:0005737">
    <property type="term" value="C:cytoplasm"/>
    <property type="evidence" value="ECO:0007669"/>
    <property type="project" value="TreeGrafter"/>
</dbReference>
<comment type="cofactor">
    <cofactor evidence="1">
        <name>Fe(2+)</name>
        <dbReference type="ChEBI" id="CHEBI:29033"/>
    </cofactor>
</comment>
<dbReference type="PANTHER" id="PTHR30468:SF5">
    <property type="entry name" value="ALPHA-KETOGLUTARATE-DEPENDENT SULFATE ESTER DIOXYGENASE"/>
    <property type="match status" value="1"/>
</dbReference>
<dbReference type="Proteomes" id="UP000186513">
    <property type="component" value="Unassembled WGS sequence"/>
</dbReference>
<protein>
    <submittedName>
        <fullName evidence="9">Taurine dioxygenase</fullName>
    </submittedName>
</protein>
<evidence type="ECO:0000256" key="6">
    <source>
        <dbReference type="ARBA" id="ARBA00023004"/>
    </source>
</evidence>
<feature type="domain" description="TauD/TfdA-like" evidence="8">
    <location>
        <begin position="6"/>
        <end position="270"/>
    </location>
</feature>
<keyword evidence="5" id="KW-0560">Oxidoreductase</keyword>
<reference evidence="9 10" key="1">
    <citation type="submission" date="2016-11" db="EMBL/GenBank/DDBJ databases">
        <authorList>
            <person name="Jaros S."/>
            <person name="Januszkiewicz K."/>
            <person name="Wedrychowicz H."/>
        </authorList>
    </citation>
    <scope>NUCLEOTIDE SEQUENCE [LARGE SCALE GENOMIC DNA]</scope>
    <source>
        <strain evidence="9 10">DSM 18899</strain>
    </source>
</reference>
<feature type="region of interest" description="Disordered" evidence="7">
    <location>
        <begin position="276"/>
        <end position="311"/>
    </location>
</feature>
<dbReference type="FunFam" id="3.60.130.10:FF:000002">
    <property type="entry name" value="Alpha-ketoglutarate-dependent taurine dioxygenase"/>
    <property type="match status" value="1"/>
</dbReference>
<name>A0A1K2HDY5_9NEIS</name>
<evidence type="ECO:0000256" key="4">
    <source>
        <dbReference type="ARBA" id="ARBA00022964"/>
    </source>
</evidence>
<organism evidence="9 10">
    <name type="scientific">Chitinimonas taiwanensis DSM 18899</name>
    <dbReference type="NCBI Taxonomy" id="1121279"/>
    <lineage>
        <taxon>Bacteria</taxon>
        <taxon>Pseudomonadati</taxon>
        <taxon>Pseudomonadota</taxon>
        <taxon>Betaproteobacteria</taxon>
        <taxon>Neisseriales</taxon>
        <taxon>Chitinibacteraceae</taxon>
        <taxon>Chitinimonas</taxon>
    </lineage>
</organism>
<evidence type="ECO:0000256" key="3">
    <source>
        <dbReference type="ARBA" id="ARBA00022723"/>
    </source>
</evidence>
<evidence type="ECO:0000256" key="1">
    <source>
        <dbReference type="ARBA" id="ARBA00001954"/>
    </source>
</evidence>
<dbReference type="EMBL" id="FPKR01000004">
    <property type="protein sequence ID" value="SFZ74522.1"/>
    <property type="molecule type" value="Genomic_DNA"/>
</dbReference>
<dbReference type="InterPro" id="IPR042098">
    <property type="entry name" value="TauD-like_sf"/>
</dbReference>
<proteinExistence type="inferred from homology"/>
<dbReference type="InterPro" id="IPR003819">
    <property type="entry name" value="TauD/TfdA-like"/>
</dbReference>
<dbReference type="Gene3D" id="3.60.130.10">
    <property type="entry name" value="Clavaminate synthase-like"/>
    <property type="match status" value="1"/>
</dbReference>
<dbReference type="GO" id="GO:0046872">
    <property type="term" value="F:metal ion binding"/>
    <property type="evidence" value="ECO:0007669"/>
    <property type="project" value="UniProtKB-KW"/>
</dbReference>
<dbReference type="OrthoDB" id="581608at2"/>
<evidence type="ECO:0000256" key="7">
    <source>
        <dbReference type="SAM" id="MobiDB-lite"/>
    </source>
</evidence>
<evidence type="ECO:0000313" key="10">
    <source>
        <dbReference type="Proteomes" id="UP000186513"/>
    </source>
</evidence>
<dbReference type="STRING" id="1121279.SAMN02745887_01284"/>
<dbReference type="GO" id="GO:0016706">
    <property type="term" value="F:2-oxoglutarate-dependent dioxygenase activity"/>
    <property type="evidence" value="ECO:0007669"/>
    <property type="project" value="TreeGrafter"/>
</dbReference>
<evidence type="ECO:0000256" key="5">
    <source>
        <dbReference type="ARBA" id="ARBA00023002"/>
    </source>
</evidence>
<keyword evidence="10" id="KW-1185">Reference proteome</keyword>
<dbReference type="RefSeq" id="WP_072427812.1">
    <property type="nucleotide sequence ID" value="NZ_FPKR01000004.1"/>
</dbReference>
<evidence type="ECO:0000313" key="9">
    <source>
        <dbReference type="EMBL" id="SFZ74522.1"/>
    </source>
</evidence>
<dbReference type="PANTHER" id="PTHR30468">
    <property type="entry name" value="ALPHA-KETOGLUTARATE-DEPENDENT SULFONATE DIOXYGENASE"/>
    <property type="match status" value="1"/>
</dbReference>
<keyword evidence="3" id="KW-0479">Metal-binding</keyword>
<keyword evidence="4 9" id="KW-0223">Dioxygenase</keyword>